<accession>A0A2P2NCV9</accession>
<sequence>MPRSSEKKIKDGKIQNQEHENR</sequence>
<evidence type="ECO:0000256" key="1">
    <source>
        <dbReference type="SAM" id="MobiDB-lite"/>
    </source>
</evidence>
<reference evidence="2" key="1">
    <citation type="submission" date="2018-02" db="EMBL/GenBank/DDBJ databases">
        <title>Rhizophora mucronata_Transcriptome.</title>
        <authorList>
            <person name="Meera S.P."/>
            <person name="Sreeshan A."/>
            <person name="Augustine A."/>
        </authorList>
    </citation>
    <scope>NUCLEOTIDE SEQUENCE</scope>
    <source>
        <tissue evidence="2">Leaf</tissue>
    </source>
</reference>
<name>A0A2P2NCV9_RHIMU</name>
<proteinExistence type="predicted"/>
<evidence type="ECO:0000313" key="2">
    <source>
        <dbReference type="EMBL" id="MBX40282.1"/>
    </source>
</evidence>
<protein>
    <submittedName>
        <fullName evidence="2">Uncharacterized protein</fullName>
    </submittedName>
</protein>
<organism evidence="2">
    <name type="scientific">Rhizophora mucronata</name>
    <name type="common">Asiatic mangrove</name>
    <dbReference type="NCBI Taxonomy" id="61149"/>
    <lineage>
        <taxon>Eukaryota</taxon>
        <taxon>Viridiplantae</taxon>
        <taxon>Streptophyta</taxon>
        <taxon>Embryophyta</taxon>
        <taxon>Tracheophyta</taxon>
        <taxon>Spermatophyta</taxon>
        <taxon>Magnoliopsida</taxon>
        <taxon>eudicotyledons</taxon>
        <taxon>Gunneridae</taxon>
        <taxon>Pentapetalae</taxon>
        <taxon>rosids</taxon>
        <taxon>fabids</taxon>
        <taxon>Malpighiales</taxon>
        <taxon>Rhizophoraceae</taxon>
        <taxon>Rhizophora</taxon>
    </lineage>
</organism>
<dbReference type="EMBL" id="GGEC01059798">
    <property type="protein sequence ID" value="MBX40282.1"/>
    <property type="molecule type" value="Transcribed_RNA"/>
</dbReference>
<feature type="region of interest" description="Disordered" evidence="1">
    <location>
        <begin position="1"/>
        <end position="22"/>
    </location>
</feature>
<dbReference type="AlphaFoldDB" id="A0A2P2NCV9"/>